<organism evidence="1">
    <name type="scientific">Podoviridae sp. ctgFL11</name>
    <dbReference type="NCBI Taxonomy" id="2827744"/>
    <lineage>
        <taxon>Viruses</taxon>
        <taxon>Duplodnaviria</taxon>
        <taxon>Heunggongvirae</taxon>
        <taxon>Uroviricota</taxon>
        <taxon>Caudoviricetes</taxon>
    </lineage>
</organism>
<evidence type="ECO:0000313" key="1">
    <source>
        <dbReference type="EMBL" id="DAF55456.1"/>
    </source>
</evidence>
<reference evidence="1" key="1">
    <citation type="journal article" date="2021" name="Proc. Natl. Acad. Sci. U.S.A.">
        <title>A Catalog of Tens of Thousands of Viruses from Human Metagenomes Reveals Hidden Associations with Chronic Diseases.</title>
        <authorList>
            <person name="Tisza M.J."/>
            <person name="Buck C.B."/>
        </authorList>
    </citation>
    <scope>NUCLEOTIDE SEQUENCE</scope>
    <source>
        <strain evidence="1">CtgFL11</strain>
    </source>
</reference>
<dbReference type="EMBL" id="BK032692">
    <property type="protein sequence ID" value="DAF55456.1"/>
    <property type="molecule type" value="Genomic_DNA"/>
</dbReference>
<sequence length="339" mass="36626">MEIKNLQIFADNPTVNVTTDAGLSAENKTFYDRALVEEAGPNLIHGQFGQKRPIPKNGGKRIQFRRYASLPKALKPLTEGVTPEGRKLSATAVEAEVNQYGDFVCLSDVLDLTAIDNNVLEATKAVGRQAGLTLDTITRNVLQSGTNVFYCPKIGDNGVQTPVTDRSGLDKTCTLTVDVVKKVAAMLKAANAPKIDGDYVCILHPYVAYDIMSDPRWEEMHKYATPENMYEGEIGRIAGVRFVETSEAAVYKGTENDCPANLAVFGCLFLAQGAYGVTEVTGGGLQTIIKQLGSAGTADPLDQRSTVGWKALQTAEILMEPYMVRVECCSAFSPSAEAN</sequence>
<proteinExistence type="predicted"/>
<dbReference type="Pfam" id="PF13252">
    <property type="entry name" value="Phage_capsid_3"/>
    <property type="match status" value="1"/>
</dbReference>
<name>A0A8S5SX31_9CAUD</name>
<accession>A0A8S5SX31</accession>
<dbReference type="NCBIfam" id="TIGR04387">
    <property type="entry name" value="capsid_maj_N4"/>
    <property type="match status" value="1"/>
</dbReference>
<protein>
    <submittedName>
        <fullName evidence="1">Major capsid protein</fullName>
    </submittedName>
</protein>
<dbReference type="InterPro" id="IPR025267">
    <property type="entry name" value="ORF017-like"/>
</dbReference>